<name>J7SD58_9APHY</name>
<protein>
    <submittedName>
        <fullName evidence="1">Uncharacterized protein</fullName>
    </submittedName>
</protein>
<reference evidence="1 2" key="1">
    <citation type="journal article" date="2012" name="Appl. Environ. Microbiol.">
        <title>Short-read sequencing for genomic analysis of the brown rot fungus Fibroporia radiculosa.</title>
        <authorList>
            <person name="Tang J.D."/>
            <person name="Perkins A.D."/>
            <person name="Sonstegard T.S."/>
            <person name="Schroeder S.G."/>
            <person name="Burgess S.C."/>
            <person name="Diehl S.V."/>
        </authorList>
    </citation>
    <scope>NUCLEOTIDE SEQUENCE [LARGE SCALE GENOMIC DNA]</scope>
    <source>
        <strain evidence="1 2">TFFH 294</strain>
    </source>
</reference>
<evidence type="ECO:0000313" key="2">
    <source>
        <dbReference type="Proteomes" id="UP000006352"/>
    </source>
</evidence>
<dbReference type="Proteomes" id="UP000006352">
    <property type="component" value="Unassembled WGS sequence"/>
</dbReference>
<dbReference type="EMBL" id="HE797693">
    <property type="protein sequence ID" value="CCM07203.1"/>
    <property type="molecule type" value="Genomic_DNA"/>
</dbReference>
<dbReference type="HOGENOM" id="CLU_3299366_0_0_1"/>
<gene>
    <name evidence="1" type="ORF">FIBRA_09544</name>
</gene>
<dbReference type="InParanoid" id="J7SD58"/>
<sequence length="40" mass="4374">MDLIEAKELLCLDLVTTAGCPTAVEATVACCDQELEFNWN</sequence>
<dbReference type="RefSeq" id="XP_012177224.1">
    <property type="nucleotide sequence ID" value="XM_012321834.1"/>
</dbReference>
<organism evidence="1 2">
    <name type="scientific">Fibroporia radiculosa</name>
    <dbReference type="NCBI Taxonomy" id="599839"/>
    <lineage>
        <taxon>Eukaryota</taxon>
        <taxon>Fungi</taxon>
        <taxon>Dikarya</taxon>
        <taxon>Basidiomycota</taxon>
        <taxon>Agaricomycotina</taxon>
        <taxon>Agaricomycetes</taxon>
        <taxon>Polyporales</taxon>
        <taxon>Fibroporiaceae</taxon>
        <taxon>Fibroporia</taxon>
    </lineage>
</organism>
<dbReference type="AlphaFoldDB" id="J7SD58"/>
<proteinExistence type="predicted"/>
<accession>J7SD58</accession>
<evidence type="ECO:0000313" key="1">
    <source>
        <dbReference type="EMBL" id="CCM07203.1"/>
    </source>
</evidence>
<keyword evidence="2" id="KW-1185">Reference proteome</keyword>
<dbReference type="GeneID" id="24102103"/>